<dbReference type="KEGG" id="gni:GNIT_3317"/>
<gene>
    <name evidence="1" type="ordered locus">GNIT_3317</name>
</gene>
<dbReference type="EMBL" id="CP003060">
    <property type="protein sequence ID" value="AEP31411.1"/>
    <property type="molecule type" value="Genomic_DNA"/>
</dbReference>
<evidence type="ECO:0000313" key="1">
    <source>
        <dbReference type="EMBL" id="AEP31411.1"/>
    </source>
</evidence>
<evidence type="ECO:0000313" key="2">
    <source>
        <dbReference type="Proteomes" id="UP000009282"/>
    </source>
</evidence>
<accession>G4QMZ2</accession>
<sequence length="37" mass="4098">MPAIAFQNDDKSHFILVSTQTSSLCLLGQFDVSQRAK</sequence>
<name>G4QMZ2_GLANF</name>
<keyword evidence="2" id="KW-1185">Reference proteome</keyword>
<dbReference type="Proteomes" id="UP000009282">
    <property type="component" value="Chromosome"/>
</dbReference>
<protein>
    <submittedName>
        <fullName evidence="1">Uncharacterized protein</fullName>
    </submittedName>
</protein>
<dbReference type="AlphaFoldDB" id="G4QMZ2"/>
<organism evidence="1 2">
    <name type="scientific">Glaciecola nitratireducens (strain JCM 12485 / KCTC 12276 / FR1064)</name>
    <dbReference type="NCBI Taxonomy" id="1085623"/>
    <lineage>
        <taxon>Bacteria</taxon>
        <taxon>Pseudomonadati</taxon>
        <taxon>Pseudomonadota</taxon>
        <taxon>Gammaproteobacteria</taxon>
        <taxon>Alteromonadales</taxon>
        <taxon>Alteromonadaceae</taxon>
        <taxon>Brumicola</taxon>
    </lineage>
</organism>
<dbReference type="STRING" id="1085623.GNIT_3317"/>
<reference evidence="1 2" key="1">
    <citation type="journal article" date="2011" name="J. Bacteriol.">
        <title>Complete genome sequence of seawater bacterium Glaciecola nitratireducens FR1064T.</title>
        <authorList>
            <person name="Bian F."/>
            <person name="Qin Q.L."/>
            <person name="Xie B.B."/>
            <person name="Shu Y.L."/>
            <person name="Zhang X.Y."/>
            <person name="Yu Y."/>
            <person name="Chen B."/>
            <person name="Chen X.L."/>
            <person name="Zhou B.C."/>
            <person name="Zhang Y.Z."/>
        </authorList>
    </citation>
    <scope>NUCLEOTIDE SEQUENCE [LARGE SCALE GENOMIC DNA]</scope>
    <source>
        <strain evidence="2">JCM 12485 / KCTC 12276 / FR1064</strain>
    </source>
</reference>
<proteinExistence type="predicted"/>
<dbReference type="HOGENOM" id="CLU_3344142_0_0_6"/>